<dbReference type="SMART" id="SM00175">
    <property type="entry name" value="RAB"/>
    <property type="match status" value="1"/>
</dbReference>
<dbReference type="STRING" id="27835.A0A0N4XUZ3"/>
<evidence type="ECO:0000313" key="4">
    <source>
        <dbReference type="Proteomes" id="UP000271162"/>
    </source>
</evidence>
<name>A0A0N4XUZ3_NIPBR</name>
<reference evidence="3 4" key="2">
    <citation type="submission" date="2018-11" db="EMBL/GenBank/DDBJ databases">
        <authorList>
            <consortium name="Pathogen Informatics"/>
        </authorList>
    </citation>
    <scope>NUCLEOTIDE SEQUENCE [LARGE SCALE GENOMIC DNA]</scope>
</reference>
<gene>
    <name evidence="3" type="ORF">NBR_LOCUS6570</name>
</gene>
<dbReference type="GO" id="GO:0003924">
    <property type="term" value="F:GTPase activity"/>
    <property type="evidence" value="ECO:0007669"/>
    <property type="project" value="InterPro"/>
</dbReference>
<dbReference type="NCBIfam" id="TIGR00231">
    <property type="entry name" value="small_GTP"/>
    <property type="match status" value="1"/>
</dbReference>
<keyword evidence="4" id="KW-1185">Reference proteome</keyword>
<accession>A0A0N4XUZ3</accession>
<evidence type="ECO:0000256" key="1">
    <source>
        <dbReference type="ARBA" id="ARBA00022741"/>
    </source>
</evidence>
<protein>
    <submittedName>
        <fullName evidence="5">Chrowded (inferred by orthology to a D. melanogaster protein)</fullName>
    </submittedName>
</protein>
<dbReference type="EMBL" id="UYSL01019810">
    <property type="protein sequence ID" value="VDL70159.1"/>
    <property type="molecule type" value="Genomic_DNA"/>
</dbReference>
<dbReference type="OMA" id="CEVESSY"/>
<dbReference type="GO" id="GO:0005525">
    <property type="term" value="F:GTP binding"/>
    <property type="evidence" value="ECO:0007669"/>
    <property type="project" value="UniProtKB-KW"/>
</dbReference>
<dbReference type="SMART" id="SM00173">
    <property type="entry name" value="RAS"/>
    <property type="match status" value="1"/>
</dbReference>
<dbReference type="Proteomes" id="UP000271162">
    <property type="component" value="Unassembled WGS sequence"/>
</dbReference>
<proteinExistence type="predicted"/>
<dbReference type="PRINTS" id="PR00449">
    <property type="entry name" value="RASTRNSFRMNG"/>
</dbReference>
<dbReference type="Pfam" id="PF00071">
    <property type="entry name" value="Ras"/>
    <property type="match status" value="1"/>
</dbReference>
<evidence type="ECO:0000256" key="2">
    <source>
        <dbReference type="ARBA" id="ARBA00023134"/>
    </source>
</evidence>
<evidence type="ECO:0000313" key="3">
    <source>
        <dbReference type="EMBL" id="VDL70159.1"/>
    </source>
</evidence>
<keyword evidence="1" id="KW-0547">Nucleotide-binding</keyword>
<dbReference type="InterPro" id="IPR027417">
    <property type="entry name" value="P-loop_NTPase"/>
</dbReference>
<evidence type="ECO:0000313" key="5">
    <source>
        <dbReference type="WBParaSite" id="NBR_0000656901-mRNA-1"/>
    </source>
</evidence>
<reference evidence="5" key="1">
    <citation type="submission" date="2017-02" db="UniProtKB">
        <authorList>
            <consortium name="WormBaseParasite"/>
        </authorList>
    </citation>
    <scope>IDENTIFICATION</scope>
</reference>
<dbReference type="CDD" id="cd00154">
    <property type="entry name" value="Rab"/>
    <property type="match status" value="1"/>
</dbReference>
<dbReference type="InterPro" id="IPR005225">
    <property type="entry name" value="Small_GTP-bd"/>
</dbReference>
<dbReference type="SUPFAM" id="SSF52540">
    <property type="entry name" value="P-loop containing nucleoside triphosphate hydrolases"/>
    <property type="match status" value="1"/>
</dbReference>
<dbReference type="PROSITE" id="PS51419">
    <property type="entry name" value="RAB"/>
    <property type="match status" value="1"/>
</dbReference>
<sequence length="151" mass="17096">MEVFSKSIYAYEKVRSAIRDHEDDVDISVSIPKTRAKVVVVGSSGVGKTSVIYRHRFGTRVAPFTSTIGAETSCENFNLQIWDTAGQERFRCMVPMYMRNSAAAIIMYDVTNRQSFDDVDKWSDGEFFLCCSAFQLGFRTSVSVENMFHIS</sequence>
<dbReference type="AlphaFoldDB" id="A0A0N4XUZ3"/>
<dbReference type="WBParaSite" id="NBR_0000656901-mRNA-1">
    <property type="protein sequence ID" value="NBR_0000656901-mRNA-1"/>
    <property type="gene ID" value="NBR_0000656901"/>
</dbReference>
<organism evidence="5">
    <name type="scientific">Nippostrongylus brasiliensis</name>
    <name type="common">Rat hookworm</name>
    <dbReference type="NCBI Taxonomy" id="27835"/>
    <lineage>
        <taxon>Eukaryota</taxon>
        <taxon>Metazoa</taxon>
        <taxon>Ecdysozoa</taxon>
        <taxon>Nematoda</taxon>
        <taxon>Chromadorea</taxon>
        <taxon>Rhabditida</taxon>
        <taxon>Rhabditina</taxon>
        <taxon>Rhabditomorpha</taxon>
        <taxon>Strongyloidea</taxon>
        <taxon>Heligmosomidae</taxon>
        <taxon>Nippostrongylus</taxon>
    </lineage>
</organism>
<dbReference type="PANTHER" id="PTHR24073">
    <property type="entry name" value="DRAB5-RELATED"/>
    <property type="match status" value="1"/>
</dbReference>
<keyword evidence="2" id="KW-0342">GTP-binding</keyword>
<dbReference type="Gene3D" id="3.40.50.300">
    <property type="entry name" value="P-loop containing nucleotide triphosphate hydrolases"/>
    <property type="match status" value="1"/>
</dbReference>
<dbReference type="InterPro" id="IPR001806">
    <property type="entry name" value="Small_GTPase"/>
</dbReference>